<organism evidence="1 2">
    <name type="scientific">Mycena pura</name>
    <dbReference type="NCBI Taxonomy" id="153505"/>
    <lineage>
        <taxon>Eukaryota</taxon>
        <taxon>Fungi</taxon>
        <taxon>Dikarya</taxon>
        <taxon>Basidiomycota</taxon>
        <taxon>Agaricomycotina</taxon>
        <taxon>Agaricomycetes</taxon>
        <taxon>Agaricomycetidae</taxon>
        <taxon>Agaricales</taxon>
        <taxon>Marasmiineae</taxon>
        <taxon>Mycenaceae</taxon>
        <taxon>Mycena</taxon>
    </lineage>
</organism>
<reference evidence="1" key="1">
    <citation type="submission" date="2023-03" db="EMBL/GenBank/DDBJ databases">
        <title>Massive genome expansion in bonnet fungi (Mycena s.s.) driven by repeated elements and novel gene families across ecological guilds.</title>
        <authorList>
            <consortium name="Lawrence Berkeley National Laboratory"/>
            <person name="Harder C.B."/>
            <person name="Miyauchi S."/>
            <person name="Viragh M."/>
            <person name="Kuo A."/>
            <person name="Thoen E."/>
            <person name="Andreopoulos B."/>
            <person name="Lu D."/>
            <person name="Skrede I."/>
            <person name="Drula E."/>
            <person name="Henrissat B."/>
            <person name="Morin E."/>
            <person name="Kohler A."/>
            <person name="Barry K."/>
            <person name="LaButti K."/>
            <person name="Morin E."/>
            <person name="Salamov A."/>
            <person name="Lipzen A."/>
            <person name="Mereny Z."/>
            <person name="Hegedus B."/>
            <person name="Baldrian P."/>
            <person name="Stursova M."/>
            <person name="Weitz H."/>
            <person name="Taylor A."/>
            <person name="Grigoriev I.V."/>
            <person name="Nagy L.G."/>
            <person name="Martin F."/>
            <person name="Kauserud H."/>
        </authorList>
    </citation>
    <scope>NUCLEOTIDE SEQUENCE</scope>
    <source>
        <strain evidence="1">9144</strain>
    </source>
</reference>
<gene>
    <name evidence="1" type="ORF">GGX14DRAFT_335393</name>
</gene>
<keyword evidence="2" id="KW-1185">Reference proteome</keyword>
<accession>A0AAD6VVD8</accession>
<dbReference type="InterPro" id="IPR036691">
    <property type="entry name" value="Endo/exonu/phosph_ase_sf"/>
</dbReference>
<protein>
    <submittedName>
        <fullName evidence="1">Uncharacterized protein</fullName>
    </submittedName>
</protein>
<feature type="non-terminal residue" evidence="1">
    <location>
        <position position="145"/>
    </location>
</feature>
<evidence type="ECO:0000313" key="2">
    <source>
        <dbReference type="Proteomes" id="UP001219525"/>
    </source>
</evidence>
<evidence type="ECO:0000313" key="1">
    <source>
        <dbReference type="EMBL" id="KAJ7221527.1"/>
    </source>
</evidence>
<dbReference type="SUPFAM" id="SSF56219">
    <property type="entry name" value="DNase I-like"/>
    <property type="match status" value="1"/>
</dbReference>
<proteinExistence type="predicted"/>
<comment type="caution">
    <text evidence="1">The sequence shown here is derived from an EMBL/GenBank/DDBJ whole genome shotgun (WGS) entry which is preliminary data.</text>
</comment>
<name>A0AAD6VVD8_9AGAR</name>
<dbReference type="AlphaFoldDB" id="A0AAD6VVD8"/>
<feature type="non-terminal residue" evidence="1">
    <location>
        <position position="1"/>
    </location>
</feature>
<dbReference type="Proteomes" id="UP001219525">
    <property type="component" value="Unassembled WGS sequence"/>
</dbReference>
<sequence length="145" mass="16721">KWFHIWQILREQKLGVLIIGEAHLDDSYKENIDTLFKRAMRLEFTPDEEAPTARAGLAFVLNRNTVEADDITTKVVVPGRAMLLKMKNVDGKNLSILGVYAPNRPYQNANFWKEIERWCRAHPRDKPDIIGGDTNFVEDAMDRLP</sequence>
<dbReference type="EMBL" id="JARJCW010000008">
    <property type="protein sequence ID" value="KAJ7221527.1"/>
    <property type="molecule type" value="Genomic_DNA"/>
</dbReference>
<dbReference type="Gene3D" id="3.60.10.10">
    <property type="entry name" value="Endonuclease/exonuclease/phosphatase"/>
    <property type="match status" value="1"/>
</dbReference>